<reference evidence="9" key="2">
    <citation type="submission" date="2021-09" db="EMBL/GenBank/DDBJ databases">
        <authorList>
            <person name="Gilroy R."/>
        </authorList>
    </citation>
    <scope>NUCLEOTIDE SEQUENCE</scope>
    <source>
        <strain evidence="9">CHK124-7917</strain>
    </source>
</reference>
<keyword evidence="2" id="KW-0031">Aminopeptidase</keyword>
<protein>
    <submittedName>
        <fullName evidence="9">M20/M25/M40 family metallo-hydrolase</fullName>
    </submittedName>
</protein>
<dbReference type="EMBL" id="DYWQ01000081">
    <property type="protein sequence ID" value="HJF45184.1"/>
    <property type="molecule type" value="Genomic_DNA"/>
</dbReference>
<keyword evidence="5" id="KW-0378">Hydrolase</keyword>
<dbReference type="Gene3D" id="3.40.630.10">
    <property type="entry name" value="Zn peptidases"/>
    <property type="match status" value="1"/>
</dbReference>
<evidence type="ECO:0000256" key="8">
    <source>
        <dbReference type="PIRSR" id="PIRSR001123-2"/>
    </source>
</evidence>
<evidence type="ECO:0000256" key="2">
    <source>
        <dbReference type="ARBA" id="ARBA00022438"/>
    </source>
</evidence>
<dbReference type="Proteomes" id="UP000697330">
    <property type="component" value="Unassembled WGS sequence"/>
</dbReference>
<feature type="binding site" evidence="8">
    <location>
        <position position="217"/>
    </location>
    <ligand>
        <name>Zn(2+)</name>
        <dbReference type="ChEBI" id="CHEBI:29105"/>
        <label>2</label>
    </ligand>
</feature>
<dbReference type="RefSeq" id="WP_274959028.1">
    <property type="nucleotide sequence ID" value="NZ_DYWQ01000081.1"/>
</dbReference>
<keyword evidence="4 8" id="KW-0479">Metal-binding</keyword>
<dbReference type="SUPFAM" id="SSF101821">
    <property type="entry name" value="Aminopeptidase/glucanase lid domain"/>
    <property type="match status" value="1"/>
</dbReference>
<dbReference type="GO" id="GO:0006508">
    <property type="term" value="P:proteolysis"/>
    <property type="evidence" value="ECO:0007669"/>
    <property type="project" value="UniProtKB-KW"/>
</dbReference>
<dbReference type="Gene3D" id="2.40.30.40">
    <property type="entry name" value="Peptidase M42, domain 2"/>
    <property type="match status" value="1"/>
</dbReference>
<dbReference type="GO" id="GO:0004177">
    <property type="term" value="F:aminopeptidase activity"/>
    <property type="evidence" value="ECO:0007669"/>
    <property type="project" value="UniProtKB-UniRule"/>
</dbReference>
<evidence type="ECO:0000256" key="3">
    <source>
        <dbReference type="ARBA" id="ARBA00022670"/>
    </source>
</evidence>
<comment type="similarity">
    <text evidence="1 6">Belongs to the peptidase M42 family.</text>
</comment>
<evidence type="ECO:0000313" key="10">
    <source>
        <dbReference type="Proteomes" id="UP000697330"/>
    </source>
</evidence>
<dbReference type="GO" id="GO:0046872">
    <property type="term" value="F:metal ion binding"/>
    <property type="evidence" value="ECO:0007669"/>
    <property type="project" value="UniProtKB-UniRule"/>
</dbReference>
<feature type="binding site" evidence="8">
    <location>
        <position position="183"/>
    </location>
    <ligand>
        <name>Zn(2+)</name>
        <dbReference type="ChEBI" id="CHEBI:29105"/>
        <label>1</label>
    </ligand>
</feature>
<dbReference type="PIRSF" id="PIRSF001123">
    <property type="entry name" value="PepA_GA"/>
    <property type="match status" value="1"/>
</dbReference>
<evidence type="ECO:0000256" key="6">
    <source>
        <dbReference type="PIRNR" id="PIRNR001123"/>
    </source>
</evidence>
<dbReference type="AlphaFoldDB" id="A0A921GG10"/>
<feature type="binding site" evidence="8">
    <location>
        <position position="183"/>
    </location>
    <ligand>
        <name>Zn(2+)</name>
        <dbReference type="ChEBI" id="CHEBI:29105"/>
        <label>2</label>
    </ligand>
</feature>
<comment type="caution">
    <text evidence="9">The sequence shown here is derived from an EMBL/GenBank/DDBJ whole genome shotgun (WGS) entry which is preliminary data.</text>
</comment>
<dbReference type="InterPro" id="IPR051464">
    <property type="entry name" value="Peptidase_M42_aminopept"/>
</dbReference>
<feature type="active site" description="Proton acceptor" evidence="7">
    <location>
        <position position="216"/>
    </location>
</feature>
<dbReference type="PANTHER" id="PTHR32481:SF0">
    <property type="entry name" value="AMINOPEPTIDASE YPDE-RELATED"/>
    <property type="match status" value="1"/>
</dbReference>
<accession>A0A921GG10</accession>
<evidence type="ECO:0000256" key="4">
    <source>
        <dbReference type="ARBA" id="ARBA00022723"/>
    </source>
</evidence>
<sequence length="357" mass="37631">MDVSNDELVALLGALSNAKAPSGFEDETLAVARAFCGGWATFEENTLRDGLITPKNFTGDKPVLMLDAHGDEVGGMVKAVLSNGTMSFVELGRFTPGTLAGQGVWVRATDGSWVRGVVGVKPPHFLSEAERASGRTALILDVGARSYEEAVNAFHMGMGEPIVPDTAFSFDAARGVALGKAFDCRAGVCAMLLALRELSRRDDLPVDVVASISAQEEVGERGVAAAARRFSPAAAFLFEGCPADDTFCPPDEVQAALGRGPMFRYFDRCMITHPRYQRFVLHVAEAAGIAVQTSVREGGGTDGGPVHQLDVPCVVAGVPCRYVHAGTAICRVDDVRAAAEVAVAVAERLTSEVLAGF</sequence>
<dbReference type="SUPFAM" id="SSF53187">
    <property type="entry name" value="Zn-dependent exopeptidases"/>
    <property type="match status" value="1"/>
</dbReference>
<keyword evidence="3" id="KW-0645">Protease</keyword>
<evidence type="ECO:0000256" key="5">
    <source>
        <dbReference type="ARBA" id="ARBA00022801"/>
    </source>
</evidence>
<organism evidence="9 10">
    <name type="scientific">Thermophilibacter provencensis</name>
    <dbReference type="NCBI Taxonomy" id="1852386"/>
    <lineage>
        <taxon>Bacteria</taxon>
        <taxon>Bacillati</taxon>
        <taxon>Actinomycetota</taxon>
        <taxon>Coriobacteriia</taxon>
        <taxon>Coriobacteriales</taxon>
        <taxon>Atopobiaceae</taxon>
        <taxon>Thermophilibacter</taxon>
    </lineage>
</organism>
<comment type="cofactor">
    <cofactor evidence="8">
        <name>a divalent metal cation</name>
        <dbReference type="ChEBI" id="CHEBI:60240"/>
    </cofactor>
    <text evidence="8">Binds 2 divalent metal cations per subunit.</text>
</comment>
<dbReference type="InterPro" id="IPR023367">
    <property type="entry name" value="Peptidase_M42_dom2"/>
</dbReference>
<dbReference type="InterPro" id="IPR008007">
    <property type="entry name" value="Peptidase_M42"/>
</dbReference>
<dbReference type="Pfam" id="PF05343">
    <property type="entry name" value="Peptidase_M42"/>
    <property type="match status" value="1"/>
</dbReference>
<feature type="binding site" evidence="8">
    <location>
        <position position="324"/>
    </location>
    <ligand>
        <name>Zn(2+)</name>
        <dbReference type="ChEBI" id="CHEBI:29105"/>
        <label>2</label>
    </ligand>
</feature>
<feature type="binding site" evidence="8">
    <location>
        <position position="69"/>
    </location>
    <ligand>
        <name>Zn(2+)</name>
        <dbReference type="ChEBI" id="CHEBI:29105"/>
        <label>1</label>
    </ligand>
</feature>
<reference evidence="9" key="1">
    <citation type="journal article" date="2021" name="PeerJ">
        <title>Extensive microbial diversity within the chicken gut microbiome revealed by metagenomics and culture.</title>
        <authorList>
            <person name="Gilroy R."/>
            <person name="Ravi A."/>
            <person name="Getino M."/>
            <person name="Pursley I."/>
            <person name="Horton D.L."/>
            <person name="Alikhan N.F."/>
            <person name="Baker D."/>
            <person name="Gharbi K."/>
            <person name="Hall N."/>
            <person name="Watson M."/>
            <person name="Adriaenssens E.M."/>
            <person name="Foster-Nyarko E."/>
            <person name="Jarju S."/>
            <person name="Secka A."/>
            <person name="Antonio M."/>
            <person name="Oren A."/>
            <person name="Chaudhuri R.R."/>
            <person name="La Ragione R."/>
            <person name="Hildebrand F."/>
            <person name="Pallen M.J."/>
        </authorList>
    </citation>
    <scope>NUCLEOTIDE SEQUENCE</scope>
    <source>
        <strain evidence="9">CHK124-7917</strain>
    </source>
</reference>
<name>A0A921GG10_9ACTN</name>
<gene>
    <name evidence="9" type="ORF">K8U72_05305</name>
</gene>
<feature type="binding site" evidence="8">
    <location>
        <position position="239"/>
    </location>
    <ligand>
        <name>Zn(2+)</name>
        <dbReference type="ChEBI" id="CHEBI:29105"/>
        <label>1</label>
    </ligand>
</feature>
<evidence type="ECO:0000256" key="1">
    <source>
        <dbReference type="ARBA" id="ARBA00006272"/>
    </source>
</evidence>
<evidence type="ECO:0000256" key="7">
    <source>
        <dbReference type="PIRSR" id="PIRSR001123-1"/>
    </source>
</evidence>
<evidence type="ECO:0000313" key="9">
    <source>
        <dbReference type="EMBL" id="HJF45184.1"/>
    </source>
</evidence>
<dbReference type="PANTHER" id="PTHR32481">
    <property type="entry name" value="AMINOPEPTIDASE"/>
    <property type="match status" value="1"/>
</dbReference>
<proteinExistence type="inferred from homology"/>